<dbReference type="SUPFAM" id="SSF160387">
    <property type="entry name" value="NosL/MerB-like"/>
    <property type="match status" value="1"/>
</dbReference>
<evidence type="ECO:0000313" key="2">
    <source>
        <dbReference type="EMBL" id="GDY33535.1"/>
    </source>
</evidence>
<accession>A0A4D4J9P1</accession>
<dbReference type="InterPro" id="IPR004927">
    <property type="entry name" value="MerB"/>
</dbReference>
<dbReference type="GO" id="GO:0018836">
    <property type="term" value="F:alkylmercury lyase activity"/>
    <property type="evidence" value="ECO:0007669"/>
    <property type="project" value="InterPro"/>
</dbReference>
<reference evidence="3" key="1">
    <citation type="submission" date="2019-04" db="EMBL/GenBank/DDBJ databases">
        <title>Draft genome sequence of Pseudonocardiaceae bacterium SL3-2-4.</title>
        <authorList>
            <person name="Ningsih F."/>
            <person name="Yokota A."/>
            <person name="Sakai Y."/>
            <person name="Nanatani K."/>
            <person name="Yabe S."/>
            <person name="Oetari A."/>
            <person name="Sjamsuridzal W."/>
        </authorList>
    </citation>
    <scope>NUCLEOTIDE SEQUENCE [LARGE SCALE GENOMIC DNA]</scope>
    <source>
        <strain evidence="3">SL3-2-4</strain>
    </source>
</reference>
<protein>
    <recommendedName>
        <fullName evidence="1">Ig-like domain-containing protein</fullName>
    </recommendedName>
</protein>
<comment type="caution">
    <text evidence="2">The sequence shown here is derived from an EMBL/GenBank/DDBJ whole genome shotgun (WGS) entry which is preliminary data.</text>
</comment>
<keyword evidence="3" id="KW-1185">Reference proteome</keyword>
<dbReference type="Pfam" id="PF03243">
    <property type="entry name" value="MerB"/>
    <property type="match status" value="1"/>
</dbReference>
<dbReference type="InterPro" id="IPR007110">
    <property type="entry name" value="Ig-like_dom"/>
</dbReference>
<dbReference type="Gene3D" id="3.30.450.410">
    <property type="match status" value="1"/>
</dbReference>
<sequence>MHDIQPATAVVSLVTPGDMTSVRSAFCNHVDFFASPDAAPDWLAEHPGMSVLPVADAYQLGHPLTQRLLDARDPGHRSSGRGCKNNGVTVLSGRYTCD</sequence>
<name>A0A4D4J9P1_9PSEU</name>
<dbReference type="Proteomes" id="UP000298860">
    <property type="component" value="Unassembled WGS sequence"/>
</dbReference>
<organism evidence="2 3">
    <name type="scientific">Gandjariella thermophila</name>
    <dbReference type="NCBI Taxonomy" id="1931992"/>
    <lineage>
        <taxon>Bacteria</taxon>
        <taxon>Bacillati</taxon>
        <taxon>Actinomycetota</taxon>
        <taxon>Actinomycetes</taxon>
        <taxon>Pseudonocardiales</taxon>
        <taxon>Pseudonocardiaceae</taxon>
        <taxon>Gandjariella</taxon>
    </lineage>
</organism>
<dbReference type="InterPro" id="IPR053717">
    <property type="entry name" value="MerB_lyase_sf"/>
</dbReference>
<evidence type="ECO:0000259" key="1">
    <source>
        <dbReference type="PROSITE" id="PS50835"/>
    </source>
</evidence>
<proteinExistence type="predicted"/>
<evidence type="ECO:0000313" key="3">
    <source>
        <dbReference type="Proteomes" id="UP000298860"/>
    </source>
</evidence>
<dbReference type="AlphaFoldDB" id="A0A4D4J9P1"/>
<gene>
    <name evidence="2" type="ORF">GTS_51680</name>
</gene>
<dbReference type="EMBL" id="BJFL01000046">
    <property type="protein sequence ID" value="GDY33535.1"/>
    <property type="molecule type" value="Genomic_DNA"/>
</dbReference>
<feature type="domain" description="Ig-like" evidence="1">
    <location>
        <begin position="6"/>
        <end position="98"/>
    </location>
</feature>
<dbReference type="PROSITE" id="PS50835">
    <property type="entry name" value="IG_LIKE"/>
    <property type="match status" value="1"/>
</dbReference>